<feature type="signal peptide" evidence="1">
    <location>
        <begin position="1"/>
        <end position="23"/>
    </location>
</feature>
<dbReference type="EMBL" id="BMED01000001">
    <property type="protein sequence ID" value="GGC67336.1"/>
    <property type="molecule type" value="Genomic_DNA"/>
</dbReference>
<organism evidence="2 3">
    <name type="scientific">Undibacterium terreum</name>
    <dbReference type="NCBI Taxonomy" id="1224302"/>
    <lineage>
        <taxon>Bacteria</taxon>
        <taxon>Pseudomonadati</taxon>
        <taxon>Pseudomonadota</taxon>
        <taxon>Betaproteobacteria</taxon>
        <taxon>Burkholderiales</taxon>
        <taxon>Oxalobacteraceae</taxon>
        <taxon>Undibacterium</taxon>
    </lineage>
</organism>
<reference evidence="2" key="1">
    <citation type="journal article" date="2014" name="Int. J. Syst. Evol. Microbiol.">
        <title>Complete genome sequence of Corynebacterium casei LMG S-19264T (=DSM 44701T), isolated from a smear-ripened cheese.</title>
        <authorList>
            <consortium name="US DOE Joint Genome Institute (JGI-PGF)"/>
            <person name="Walter F."/>
            <person name="Albersmeier A."/>
            <person name="Kalinowski J."/>
            <person name="Ruckert C."/>
        </authorList>
    </citation>
    <scope>NUCLEOTIDE SEQUENCE</scope>
    <source>
        <strain evidence="2">CGMCC 1.10998</strain>
    </source>
</reference>
<evidence type="ECO:0000313" key="2">
    <source>
        <dbReference type="EMBL" id="GGC67336.1"/>
    </source>
</evidence>
<dbReference type="AlphaFoldDB" id="A0A916XFR6"/>
<accession>A0A916XFR6</accession>
<proteinExistence type="predicted"/>
<protein>
    <submittedName>
        <fullName evidence="2">Uncharacterized protein</fullName>
    </submittedName>
</protein>
<dbReference type="RefSeq" id="WP_188565104.1">
    <property type="nucleotide sequence ID" value="NZ_BMED01000001.1"/>
</dbReference>
<name>A0A916XFR6_9BURK</name>
<comment type="caution">
    <text evidence="2">The sequence shown here is derived from an EMBL/GenBank/DDBJ whole genome shotgun (WGS) entry which is preliminary data.</text>
</comment>
<evidence type="ECO:0000313" key="3">
    <source>
        <dbReference type="Proteomes" id="UP000637423"/>
    </source>
</evidence>
<keyword evidence="1" id="KW-0732">Signal</keyword>
<gene>
    <name evidence="2" type="ORF">GCM10011396_12910</name>
</gene>
<evidence type="ECO:0000256" key="1">
    <source>
        <dbReference type="SAM" id="SignalP"/>
    </source>
</evidence>
<dbReference type="Proteomes" id="UP000637423">
    <property type="component" value="Unassembled WGS sequence"/>
</dbReference>
<sequence length="434" mass="48786">MTKNLLLLSLLGLSYLVPSYALAVESPAEPAAPRTIRLLELRKSEAKLQKAESSLNENSRAKNLQIATQLQMLGTDKSFVGNTEGAMQDFSRSDRIYYDDDAERSKKSGKADTSAQTDSVDEIIQNKIAPAIAEDALTAILREARGKQVVILNEAHHVPMHRAFAMLLARELRKIGFEYLACETFLGEDLSPLAKNYVNDRTGYYTAEPMYANFLRDAIKQNWKFISYEASLPLANQRESKQAKNLVDRIFKKNPKARVFIYVGYSHANEFPEAVSDNDESKMAAQLKRLTGIDPLTIDQTTLFQQYDTQRQFDLYQAALKKQPGNKAFVLMSGENTYLKLAIPEARVDMQVVHPVYRIDAKTGRPSWLSSMAGFTPYPIPKELLPEKGQRAIYAYHLKDPLDAIPADVIVVEAGKPVPKLMLPKGEFRFAVED</sequence>
<feature type="chain" id="PRO_5037872909" evidence="1">
    <location>
        <begin position="24"/>
        <end position="434"/>
    </location>
</feature>
<keyword evidence="3" id="KW-1185">Reference proteome</keyword>
<reference evidence="2" key="2">
    <citation type="submission" date="2020-09" db="EMBL/GenBank/DDBJ databases">
        <authorList>
            <person name="Sun Q."/>
            <person name="Zhou Y."/>
        </authorList>
    </citation>
    <scope>NUCLEOTIDE SEQUENCE</scope>
    <source>
        <strain evidence="2">CGMCC 1.10998</strain>
    </source>
</reference>